<evidence type="ECO:0000313" key="3">
    <source>
        <dbReference type="Proteomes" id="UP001066276"/>
    </source>
</evidence>
<proteinExistence type="predicted"/>
<sequence length="74" mass="7440">MPLAASAHTPGPNAPLRHLFSAVSARAHAAPASAVSTAVPTSSKPEERTSHNTLAPPLPKVSAPATGVTFHNPS</sequence>
<reference evidence="2" key="1">
    <citation type="journal article" date="2022" name="bioRxiv">
        <title>Sequencing and chromosome-scale assembly of the giantPleurodeles waltlgenome.</title>
        <authorList>
            <person name="Brown T."/>
            <person name="Elewa A."/>
            <person name="Iarovenko S."/>
            <person name="Subramanian E."/>
            <person name="Araus A.J."/>
            <person name="Petzold A."/>
            <person name="Susuki M."/>
            <person name="Suzuki K.-i.T."/>
            <person name="Hayashi T."/>
            <person name="Toyoda A."/>
            <person name="Oliveira C."/>
            <person name="Osipova E."/>
            <person name="Leigh N.D."/>
            <person name="Simon A."/>
            <person name="Yun M.H."/>
        </authorList>
    </citation>
    <scope>NUCLEOTIDE SEQUENCE</scope>
    <source>
        <strain evidence="2">20211129_DDA</strain>
        <tissue evidence="2">Liver</tissue>
    </source>
</reference>
<protein>
    <submittedName>
        <fullName evidence="2">Uncharacterized protein</fullName>
    </submittedName>
</protein>
<dbReference type="EMBL" id="JANPWB010000007">
    <property type="protein sequence ID" value="KAJ1172680.1"/>
    <property type="molecule type" value="Genomic_DNA"/>
</dbReference>
<feature type="compositionally biased region" description="Low complexity" evidence="1">
    <location>
        <begin position="29"/>
        <end position="43"/>
    </location>
</feature>
<keyword evidence="3" id="KW-1185">Reference proteome</keyword>
<comment type="caution">
    <text evidence="2">The sequence shown here is derived from an EMBL/GenBank/DDBJ whole genome shotgun (WGS) entry which is preliminary data.</text>
</comment>
<gene>
    <name evidence="2" type="ORF">NDU88_004524</name>
</gene>
<organism evidence="2 3">
    <name type="scientific">Pleurodeles waltl</name>
    <name type="common">Iberian ribbed newt</name>
    <dbReference type="NCBI Taxonomy" id="8319"/>
    <lineage>
        <taxon>Eukaryota</taxon>
        <taxon>Metazoa</taxon>
        <taxon>Chordata</taxon>
        <taxon>Craniata</taxon>
        <taxon>Vertebrata</taxon>
        <taxon>Euteleostomi</taxon>
        <taxon>Amphibia</taxon>
        <taxon>Batrachia</taxon>
        <taxon>Caudata</taxon>
        <taxon>Salamandroidea</taxon>
        <taxon>Salamandridae</taxon>
        <taxon>Pleurodelinae</taxon>
        <taxon>Pleurodeles</taxon>
    </lineage>
</organism>
<evidence type="ECO:0000256" key="1">
    <source>
        <dbReference type="SAM" id="MobiDB-lite"/>
    </source>
</evidence>
<evidence type="ECO:0000313" key="2">
    <source>
        <dbReference type="EMBL" id="KAJ1172680.1"/>
    </source>
</evidence>
<feature type="region of interest" description="Disordered" evidence="1">
    <location>
        <begin position="29"/>
        <end position="74"/>
    </location>
</feature>
<dbReference type="Proteomes" id="UP001066276">
    <property type="component" value="Chromosome 4_1"/>
</dbReference>
<name>A0AAV7T915_PLEWA</name>
<dbReference type="AlphaFoldDB" id="A0AAV7T915"/>
<accession>A0AAV7T915</accession>